<keyword evidence="8" id="KW-0175">Coiled coil</keyword>
<gene>
    <name evidence="12" type="ORF">GO816_05640</name>
</gene>
<dbReference type="RefSeq" id="WP_157540380.1">
    <property type="nucleotide sequence ID" value="NZ_WQLA01000002.1"/>
</dbReference>
<organism evidence="12 13">
    <name type="scientific">Mucilaginibacter aquatilis</name>
    <dbReference type="NCBI Taxonomy" id="1517760"/>
    <lineage>
        <taxon>Bacteria</taxon>
        <taxon>Pseudomonadati</taxon>
        <taxon>Bacteroidota</taxon>
        <taxon>Sphingobacteriia</taxon>
        <taxon>Sphingobacteriales</taxon>
        <taxon>Sphingobacteriaceae</taxon>
        <taxon>Mucilaginibacter</taxon>
    </lineage>
</organism>
<protein>
    <submittedName>
        <fullName evidence="12">Polysaccharide biosynthesis tyrosine autokinase</fullName>
        <ecNumber evidence="12">2.7.10.2</ecNumber>
    </submittedName>
</protein>
<keyword evidence="4" id="KW-0547">Nucleotide-binding</keyword>
<evidence type="ECO:0000313" key="12">
    <source>
        <dbReference type="EMBL" id="MVN90602.1"/>
    </source>
</evidence>
<feature type="transmembrane region" description="Helical" evidence="9">
    <location>
        <begin position="489"/>
        <end position="508"/>
    </location>
</feature>
<dbReference type="AlphaFoldDB" id="A0A6I4I6A2"/>
<dbReference type="Pfam" id="PF13807">
    <property type="entry name" value="GNVR"/>
    <property type="match status" value="1"/>
</dbReference>
<evidence type="ECO:0000256" key="8">
    <source>
        <dbReference type="SAM" id="Coils"/>
    </source>
</evidence>
<evidence type="ECO:0000259" key="11">
    <source>
        <dbReference type="Pfam" id="PF13807"/>
    </source>
</evidence>
<keyword evidence="13" id="KW-1185">Reference proteome</keyword>
<name>A0A6I4I6A2_9SPHI</name>
<evidence type="ECO:0000256" key="4">
    <source>
        <dbReference type="ARBA" id="ARBA00022741"/>
    </source>
</evidence>
<evidence type="ECO:0000313" key="13">
    <source>
        <dbReference type="Proteomes" id="UP000434850"/>
    </source>
</evidence>
<dbReference type="Pfam" id="PF02706">
    <property type="entry name" value="Wzz"/>
    <property type="match status" value="1"/>
</dbReference>
<dbReference type="Gene3D" id="3.40.50.300">
    <property type="entry name" value="P-loop containing nucleotide triphosphate hydrolases"/>
    <property type="match status" value="1"/>
</dbReference>
<comment type="caution">
    <text evidence="12">The sequence shown here is derived from an EMBL/GenBank/DDBJ whole genome shotgun (WGS) entry which is preliminary data.</text>
</comment>
<proteinExistence type="predicted"/>
<dbReference type="Proteomes" id="UP000434850">
    <property type="component" value="Unassembled WGS sequence"/>
</dbReference>
<dbReference type="SUPFAM" id="SSF52540">
    <property type="entry name" value="P-loop containing nucleoside triphosphate hydrolases"/>
    <property type="match status" value="1"/>
</dbReference>
<keyword evidence="5" id="KW-0067">ATP-binding</keyword>
<dbReference type="InterPro" id="IPR032807">
    <property type="entry name" value="GNVR"/>
</dbReference>
<feature type="domain" description="Polysaccharide chain length determinant N-terminal" evidence="10">
    <location>
        <begin position="19"/>
        <end position="109"/>
    </location>
</feature>
<dbReference type="EMBL" id="WQLA01000002">
    <property type="protein sequence ID" value="MVN90602.1"/>
    <property type="molecule type" value="Genomic_DNA"/>
</dbReference>
<evidence type="ECO:0000256" key="7">
    <source>
        <dbReference type="ARBA" id="ARBA00023136"/>
    </source>
</evidence>
<dbReference type="InterPro" id="IPR005702">
    <property type="entry name" value="Wzc-like_C"/>
</dbReference>
<keyword evidence="12" id="KW-0808">Transferase</keyword>
<accession>A0A6I4I6A2</accession>
<dbReference type="NCBIfam" id="TIGR01007">
    <property type="entry name" value="eps_fam"/>
    <property type="match status" value="1"/>
</dbReference>
<evidence type="ECO:0000256" key="6">
    <source>
        <dbReference type="ARBA" id="ARBA00022989"/>
    </source>
</evidence>
<evidence type="ECO:0000256" key="9">
    <source>
        <dbReference type="SAM" id="Phobius"/>
    </source>
</evidence>
<keyword evidence="3 9" id="KW-0812">Transmembrane</keyword>
<evidence type="ECO:0000256" key="3">
    <source>
        <dbReference type="ARBA" id="ARBA00022692"/>
    </source>
</evidence>
<dbReference type="OrthoDB" id="9794577at2"/>
<keyword evidence="6 9" id="KW-1133">Transmembrane helix</keyword>
<evidence type="ECO:0000256" key="1">
    <source>
        <dbReference type="ARBA" id="ARBA00004651"/>
    </source>
</evidence>
<evidence type="ECO:0000256" key="2">
    <source>
        <dbReference type="ARBA" id="ARBA00022475"/>
    </source>
</evidence>
<feature type="coiled-coil region" evidence="8">
    <location>
        <begin position="267"/>
        <end position="294"/>
    </location>
</feature>
<reference evidence="12 13" key="1">
    <citation type="submission" date="2019-12" db="EMBL/GenBank/DDBJ databases">
        <title>Mucilaginibacter sp. HME9299 genome sequencing and assembly.</title>
        <authorList>
            <person name="Kang H."/>
            <person name="Kim H."/>
            <person name="Joh K."/>
        </authorList>
    </citation>
    <scope>NUCLEOTIDE SEQUENCE [LARGE SCALE GENOMIC DNA]</scope>
    <source>
        <strain evidence="12 13">HME9299</strain>
    </source>
</reference>
<dbReference type="PANTHER" id="PTHR32309">
    <property type="entry name" value="TYROSINE-PROTEIN KINASE"/>
    <property type="match status" value="1"/>
</dbReference>
<comment type="subcellular location">
    <subcellularLocation>
        <location evidence="1">Cell membrane</location>
        <topology evidence="1">Multi-pass membrane protein</topology>
    </subcellularLocation>
</comment>
<evidence type="ECO:0000256" key="5">
    <source>
        <dbReference type="ARBA" id="ARBA00022840"/>
    </source>
</evidence>
<dbReference type="CDD" id="cd05387">
    <property type="entry name" value="BY-kinase"/>
    <property type="match status" value="1"/>
</dbReference>
<dbReference type="InterPro" id="IPR003856">
    <property type="entry name" value="LPS_length_determ_N"/>
</dbReference>
<dbReference type="EC" id="2.7.10.2" evidence="12"/>
<evidence type="ECO:0000259" key="10">
    <source>
        <dbReference type="Pfam" id="PF02706"/>
    </source>
</evidence>
<sequence length="801" mass="89537">MSTRQASGPNRANRHQFSDLKTVLAKYFYHWPLFVLCLIIAFTGAYFYLQNANPAYEVSATILVKDEKKSPQEKAVLPELEQSSSPKNAESEIEILRSKKLVSQVVNDLQLWTTYKVDKGLTSKDLYENPPFKFVLLKKGSFDGEKMEVLIKDNKHFEVENLNGNKQTVAFNQSFKNSTGTWLLKPTNVLDQYIGSVITVTVKDPEMVSNAYIKSLDAHLLDKLAPTIGLFITDEVPQRGLDFLNSLITAYNDAASDEQKRTTKSTIDFIDRRLASLTGELNTAEKQVEGYRSSQGLTDINSQAKVYLENVQANDNKLNEVNVQLNVIAGIEQYVNSPSANATAPATIGISDPALNSQIEKLSELQLKRSALLATTPENNPLFEPINKQIAVTKAAIRETVSGVKASLLNSKRELQAVSNKTESSIKDIPVQERQFVGMKRQQSIKENLYVYLLQKREELALSYASTFVDARIVDKANIGDKKWPKPPLIMALALLLGIGVPFMIIYFRQSFNNKITGRRDIEKALNVPILAELSYNDSEREAIVVNTKHHLVGEQFRTLRTNLNYLHSNLLQETDAYSANSATITAPRGKVTMLTSSVSKEGKSFVSSNLAASLAASGKKTVILEMDLRKPKITRVFDLPSNHPGISEYLSKGNVPVESIIQHTPDNPGLDVIGVGQIPLDPSELLEREGLTTLINDLRNMYDDVVIDTAPLHLVTDAMIIAKQADVCLYIIRQGYTTKDELDFLGTIVEANYLPSLQIVFNGIKKNKYGYGYNYDNSYYSEQRKQVSFKRAFKGMLSRF</sequence>
<keyword evidence="7 9" id="KW-0472">Membrane</keyword>
<dbReference type="PANTHER" id="PTHR32309:SF13">
    <property type="entry name" value="FERRIC ENTEROBACTIN TRANSPORT PROTEIN FEPE"/>
    <property type="match status" value="1"/>
</dbReference>
<dbReference type="GO" id="GO:0004715">
    <property type="term" value="F:non-membrane spanning protein tyrosine kinase activity"/>
    <property type="evidence" value="ECO:0007669"/>
    <property type="project" value="UniProtKB-EC"/>
</dbReference>
<dbReference type="GO" id="GO:0005524">
    <property type="term" value="F:ATP binding"/>
    <property type="evidence" value="ECO:0007669"/>
    <property type="project" value="UniProtKB-KW"/>
</dbReference>
<dbReference type="InterPro" id="IPR027417">
    <property type="entry name" value="P-loop_NTPase"/>
</dbReference>
<feature type="domain" description="Tyrosine-protein kinase G-rich" evidence="11">
    <location>
        <begin position="433"/>
        <end position="510"/>
    </location>
</feature>
<feature type="transmembrane region" description="Helical" evidence="9">
    <location>
        <begin position="28"/>
        <end position="49"/>
    </location>
</feature>
<dbReference type="GO" id="GO:0005886">
    <property type="term" value="C:plasma membrane"/>
    <property type="evidence" value="ECO:0007669"/>
    <property type="project" value="UniProtKB-SubCell"/>
</dbReference>
<dbReference type="InterPro" id="IPR050445">
    <property type="entry name" value="Bact_polysacc_biosynth/exp"/>
</dbReference>
<keyword evidence="12" id="KW-0418">Kinase</keyword>
<keyword evidence="2" id="KW-1003">Cell membrane</keyword>